<dbReference type="Proteomes" id="UP000885690">
    <property type="component" value="Unassembled WGS sequence"/>
</dbReference>
<dbReference type="InterPro" id="IPR029044">
    <property type="entry name" value="Nucleotide-diphossugar_trans"/>
</dbReference>
<proteinExistence type="predicted"/>
<dbReference type="CDD" id="cd04187">
    <property type="entry name" value="DPM1_like_bac"/>
    <property type="match status" value="1"/>
</dbReference>
<dbReference type="GO" id="GO:0005886">
    <property type="term" value="C:plasma membrane"/>
    <property type="evidence" value="ECO:0007669"/>
    <property type="project" value="TreeGrafter"/>
</dbReference>
<protein>
    <submittedName>
        <fullName evidence="10">Glycosyltransferase</fullName>
    </submittedName>
</protein>
<dbReference type="FunFam" id="3.90.550.10:FF:000158">
    <property type="entry name" value="Glycosyl transferase family 2"/>
    <property type="match status" value="1"/>
</dbReference>
<gene>
    <name evidence="10" type="ORF">ENF32_01385</name>
</gene>
<feature type="domain" description="Glycosyltransferase 2-like" evidence="9">
    <location>
        <begin position="4"/>
        <end position="167"/>
    </location>
</feature>
<evidence type="ECO:0000256" key="2">
    <source>
        <dbReference type="ARBA" id="ARBA00022676"/>
    </source>
</evidence>
<evidence type="ECO:0000256" key="8">
    <source>
        <dbReference type="SAM" id="Phobius"/>
    </source>
</evidence>
<dbReference type="SUPFAM" id="SSF53448">
    <property type="entry name" value="Nucleotide-diphospho-sugar transferases"/>
    <property type="match status" value="1"/>
</dbReference>
<dbReference type="PANTHER" id="PTHR48090">
    <property type="entry name" value="UNDECAPRENYL-PHOSPHATE 4-DEOXY-4-FORMAMIDO-L-ARABINOSE TRANSFERASE-RELATED"/>
    <property type="match status" value="1"/>
</dbReference>
<keyword evidence="4 8" id="KW-0812">Transmembrane</keyword>
<dbReference type="EMBL" id="DQWS01000052">
    <property type="protein sequence ID" value="HDD52705.1"/>
    <property type="molecule type" value="Genomic_DNA"/>
</dbReference>
<dbReference type="GO" id="GO:0009103">
    <property type="term" value="P:lipopolysaccharide biosynthetic process"/>
    <property type="evidence" value="ECO:0007669"/>
    <property type="project" value="UniProtKB-KW"/>
</dbReference>
<dbReference type="PANTHER" id="PTHR48090:SF3">
    <property type="entry name" value="UNDECAPRENYL-PHOSPHATE 4-DEOXY-4-FORMAMIDO-L-ARABINOSE TRANSFERASE"/>
    <property type="match status" value="1"/>
</dbReference>
<dbReference type="InterPro" id="IPR001173">
    <property type="entry name" value="Glyco_trans_2-like"/>
</dbReference>
<evidence type="ECO:0000256" key="7">
    <source>
        <dbReference type="ARBA" id="ARBA00023136"/>
    </source>
</evidence>
<evidence type="ECO:0000256" key="3">
    <source>
        <dbReference type="ARBA" id="ARBA00022679"/>
    </source>
</evidence>
<evidence type="ECO:0000313" key="10">
    <source>
        <dbReference type="EMBL" id="HDD52705.1"/>
    </source>
</evidence>
<evidence type="ECO:0000256" key="6">
    <source>
        <dbReference type="ARBA" id="ARBA00022989"/>
    </source>
</evidence>
<keyword evidence="5" id="KW-0448">Lipopolysaccharide biosynthesis</keyword>
<accession>A0A7C0Y7G4</accession>
<dbReference type="Pfam" id="PF00535">
    <property type="entry name" value="Glycos_transf_2"/>
    <property type="match status" value="1"/>
</dbReference>
<evidence type="ECO:0000256" key="5">
    <source>
        <dbReference type="ARBA" id="ARBA00022985"/>
    </source>
</evidence>
<keyword evidence="3" id="KW-0808">Transferase</keyword>
<evidence type="ECO:0000259" key="9">
    <source>
        <dbReference type="Pfam" id="PF00535"/>
    </source>
</evidence>
<keyword evidence="1" id="KW-1003">Cell membrane</keyword>
<dbReference type="InterPro" id="IPR050256">
    <property type="entry name" value="Glycosyltransferase_2"/>
</dbReference>
<dbReference type="GO" id="GO:0099621">
    <property type="term" value="F:undecaprenyl-phosphate 4-deoxy-4-formamido-L-arabinose transferase activity"/>
    <property type="evidence" value="ECO:0007669"/>
    <property type="project" value="TreeGrafter"/>
</dbReference>
<reference evidence="10" key="1">
    <citation type="journal article" date="2020" name="mSystems">
        <title>Genome- and Community-Level Interaction Insights into Carbon Utilization and Element Cycling Functions of Hydrothermarchaeota in Hydrothermal Sediment.</title>
        <authorList>
            <person name="Zhou Z."/>
            <person name="Liu Y."/>
            <person name="Xu W."/>
            <person name="Pan J."/>
            <person name="Luo Z.H."/>
            <person name="Li M."/>
        </authorList>
    </citation>
    <scope>NUCLEOTIDE SEQUENCE [LARGE SCALE GENOMIC DNA]</scope>
    <source>
        <strain evidence="10">HyVt-115</strain>
    </source>
</reference>
<keyword evidence="6 8" id="KW-1133">Transmembrane helix</keyword>
<feature type="transmembrane region" description="Helical" evidence="8">
    <location>
        <begin position="233"/>
        <end position="255"/>
    </location>
</feature>
<dbReference type="Gene3D" id="3.90.550.10">
    <property type="entry name" value="Spore Coat Polysaccharide Biosynthesis Protein SpsA, Chain A"/>
    <property type="match status" value="1"/>
</dbReference>
<organism evidence="10">
    <name type="scientific">Thermosulfidibacter takaii</name>
    <dbReference type="NCBI Taxonomy" id="412593"/>
    <lineage>
        <taxon>Bacteria</taxon>
        <taxon>Pseudomonadati</taxon>
        <taxon>Thermosulfidibacterota</taxon>
        <taxon>Thermosulfidibacteria</taxon>
        <taxon>Thermosulfidibacterales</taxon>
        <taxon>Thermosulfidibacteraceae</taxon>
    </lineage>
</organism>
<dbReference type="AlphaFoldDB" id="A0A7C0Y7G4"/>
<name>A0A7C0Y7G4_9BACT</name>
<feature type="transmembrane region" description="Helical" evidence="8">
    <location>
        <begin position="267"/>
        <end position="288"/>
    </location>
</feature>
<sequence length="318" mass="36234">MDISLVIPVYNEEENLKLLYQKLKETLEPLGKEREIIFVDDGSQDNSPKILDQLARKDPHVKVIHFRRNFGQTAALAAGFDLAQGEIVVTLDADLQNDPADIPKLLGKMEEGYDVVSGWRKDRKDPYLSRILPSTMANWLISKVTGVKLHDYGCTLKAYRREVVKELNLYGELHRFLPALASWMGVRIAEIPVTHHPRRFGKSKYGISRTFRVILDLTLVQFLLRYSTRPIRIFGGAGLISFVLGLLLGCYLSIIKILFRHPIGNRPLLILSVLLIILGIQLLSLGILGEFLTRIYYEAQNKKPYVIKYVTPPPQDER</sequence>
<keyword evidence="7 8" id="KW-0472">Membrane</keyword>
<evidence type="ECO:0000256" key="4">
    <source>
        <dbReference type="ARBA" id="ARBA00022692"/>
    </source>
</evidence>
<comment type="caution">
    <text evidence="10">The sequence shown here is derived from an EMBL/GenBank/DDBJ whole genome shotgun (WGS) entry which is preliminary data.</text>
</comment>
<evidence type="ECO:0000256" key="1">
    <source>
        <dbReference type="ARBA" id="ARBA00022475"/>
    </source>
</evidence>
<keyword evidence="2" id="KW-0328">Glycosyltransferase</keyword>